<dbReference type="InterPro" id="IPR007512">
    <property type="entry name" value="Mic10"/>
</dbReference>
<dbReference type="EMBL" id="LR824008">
    <property type="protein sequence ID" value="CAD0196557.1"/>
    <property type="molecule type" value="Genomic_DNA"/>
</dbReference>
<evidence type="ECO:0000313" key="10">
    <source>
        <dbReference type="Proteomes" id="UP001154114"/>
    </source>
</evidence>
<comment type="function">
    <text evidence="1 8">Component of the MICOS complex, a large protein complex of the mitochondrial inner membrane that plays crucial roles in the maintenance of crista junctions, inner membrane architecture, and formation of contact sites to the outer membrane.</text>
</comment>
<gene>
    <name evidence="9" type="ORF">CINC_LOCUS10847</name>
</gene>
<keyword evidence="4 8" id="KW-0999">Mitochondrion inner membrane</keyword>
<evidence type="ECO:0000256" key="3">
    <source>
        <dbReference type="ARBA" id="ARBA00022692"/>
    </source>
</evidence>
<evidence type="ECO:0000256" key="2">
    <source>
        <dbReference type="ARBA" id="ARBA00006792"/>
    </source>
</evidence>
<keyword evidence="6 8" id="KW-0496">Mitochondrion</keyword>
<keyword evidence="10" id="KW-1185">Reference proteome</keyword>
<name>A0A9N8KST2_CHRIL</name>
<dbReference type="AlphaFoldDB" id="A0A9N8KST2"/>
<evidence type="ECO:0000256" key="8">
    <source>
        <dbReference type="RuleBase" id="RU363011"/>
    </source>
</evidence>
<organism evidence="9 10">
    <name type="scientific">Chrysodeixis includens</name>
    <name type="common">Soybean looper</name>
    <name type="synonym">Pseudoplusia includens</name>
    <dbReference type="NCBI Taxonomy" id="689277"/>
    <lineage>
        <taxon>Eukaryota</taxon>
        <taxon>Metazoa</taxon>
        <taxon>Ecdysozoa</taxon>
        <taxon>Arthropoda</taxon>
        <taxon>Hexapoda</taxon>
        <taxon>Insecta</taxon>
        <taxon>Pterygota</taxon>
        <taxon>Neoptera</taxon>
        <taxon>Endopterygota</taxon>
        <taxon>Lepidoptera</taxon>
        <taxon>Glossata</taxon>
        <taxon>Ditrysia</taxon>
        <taxon>Noctuoidea</taxon>
        <taxon>Noctuidae</taxon>
        <taxon>Plusiinae</taxon>
        <taxon>Chrysodeixis</taxon>
    </lineage>
</organism>
<dbReference type="OrthoDB" id="1916310at2759"/>
<keyword evidence="7" id="KW-0472">Membrane</keyword>
<evidence type="ECO:0000256" key="7">
    <source>
        <dbReference type="ARBA" id="ARBA00023136"/>
    </source>
</evidence>
<reference evidence="9" key="1">
    <citation type="submission" date="2021-12" db="EMBL/GenBank/DDBJ databases">
        <authorList>
            <person name="King R."/>
        </authorList>
    </citation>
    <scope>NUCLEOTIDE SEQUENCE</scope>
</reference>
<comment type="similarity">
    <text evidence="2 8">Belongs to the MICOS complex subunit Mic10 family.</text>
</comment>
<evidence type="ECO:0000256" key="1">
    <source>
        <dbReference type="ARBA" id="ARBA00002689"/>
    </source>
</evidence>
<accession>A0A9N8KST2</accession>
<protein>
    <recommendedName>
        <fullName evidence="8">MICOS complex subunit MIC10</fullName>
    </recommendedName>
</protein>
<evidence type="ECO:0000313" key="9">
    <source>
        <dbReference type="EMBL" id="CAD0196557.1"/>
    </source>
</evidence>
<dbReference type="Pfam" id="PF04418">
    <property type="entry name" value="DUF543"/>
    <property type="match status" value="1"/>
</dbReference>
<comment type="subunit">
    <text evidence="8">Component of the mitochondrial contact site and cristae organizing system (MICOS) complex.</text>
</comment>
<keyword evidence="3" id="KW-0812">Transmembrane</keyword>
<keyword evidence="5" id="KW-1133">Transmembrane helix</keyword>
<evidence type="ECO:0000256" key="4">
    <source>
        <dbReference type="ARBA" id="ARBA00022792"/>
    </source>
</evidence>
<sequence>MDGNNNILKDETFVERVDLCISDIVFKSGCGLVVGTMLEKFVFIGHRWPHIVGIAVGMSHAWALCRVTTLYRPNSPFAIEEPYEEEVQEALPEDI</sequence>
<proteinExistence type="inferred from homology"/>
<comment type="subcellular location">
    <subcellularLocation>
        <location evidence="8">Mitochondrion inner membrane</location>
        <topology evidence="8">Single-pass membrane protein</topology>
    </subcellularLocation>
</comment>
<dbReference type="GO" id="GO:0061617">
    <property type="term" value="C:MICOS complex"/>
    <property type="evidence" value="ECO:0007669"/>
    <property type="project" value="UniProtKB-UniRule"/>
</dbReference>
<evidence type="ECO:0000256" key="6">
    <source>
        <dbReference type="ARBA" id="ARBA00023128"/>
    </source>
</evidence>
<evidence type="ECO:0000256" key="5">
    <source>
        <dbReference type="ARBA" id="ARBA00022989"/>
    </source>
</evidence>
<dbReference type="Proteomes" id="UP001154114">
    <property type="component" value="Chromosome 5"/>
</dbReference>